<dbReference type="EMBL" id="FNAI01000013">
    <property type="protein sequence ID" value="SDF14036.1"/>
    <property type="molecule type" value="Genomic_DNA"/>
</dbReference>
<keyword evidence="2" id="KW-1185">Reference proteome</keyword>
<evidence type="ECO:0000313" key="1">
    <source>
        <dbReference type="EMBL" id="SDF14036.1"/>
    </source>
</evidence>
<gene>
    <name evidence="1" type="ORF">SAMN05216464_11392</name>
</gene>
<proteinExistence type="predicted"/>
<dbReference type="STRING" id="1391627.SAMN05216464_11392"/>
<dbReference type="Proteomes" id="UP000199072">
    <property type="component" value="Unassembled WGS sequence"/>
</dbReference>
<evidence type="ECO:0000313" key="2">
    <source>
        <dbReference type="Proteomes" id="UP000199072"/>
    </source>
</evidence>
<dbReference type="AlphaFoldDB" id="A0A1G7INB3"/>
<accession>A0A1G7INB3</accession>
<organism evidence="1 2">
    <name type="scientific">Mucilaginibacter pineti</name>
    <dbReference type="NCBI Taxonomy" id="1391627"/>
    <lineage>
        <taxon>Bacteria</taxon>
        <taxon>Pseudomonadati</taxon>
        <taxon>Bacteroidota</taxon>
        <taxon>Sphingobacteriia</taxon>
        <taxon>Sphingobacteriales</taxon>
        <taxon>Sphingobacteriaceae</taxon>
        <taxon>Mucilaginibacter</taxon>
    </lineage>
</organism>
<sequence>MTADENIRMKKNYFLLFGSFLDSRQMAADLLYQKMDLNFVPHESSYLGEYLKYSGLFADHMTISDNFNKAENDWSEPEFKNYPVLIFVSHDHGRNEDKKSRHTYIKKALPALGSFVLLKAYFTTPD</sequence>
<protein>
    <submittedName>
        <fullName evidence="1">Uncharacterized protein</fullName>
    </submittedName>
</protein>
<reference evidence="1 2" key="1">
    <citation type="submission" date="2016-10" db="EMBL/GenBank/DDBJ databases">
        <authorList>
            <person name="de Groot N.N."/>
        </authorList>
    </citation>
    <scope>NUCLEOTIDE SEQUENCE [LARGE SCALE GENOMIC DNA]</scope>
    <source>
        <strain evidence="1 2">47C3B</strain>
    </source>
</reference>
<name>A0A1G7INB3_9SPHI</name>